<keyword evidence="2" id="KW-1133">Transmembrane helix</keyword>
<keyword evidence="2" id="KW-0472">Membrane</keyword>
<evidence type="ECO:0000256" key="1">
    <source>
        <dbReference type="SAM" id="Coils"/>
    </source>
</evidence>
<dbReference type="RefSeq" id="WP_249285156.1">
    <property type="nucleotide sequence ID" value="NZ_JACRSO010000003.1"/>
</dbReference>
<keyword evidence="3" id="KW-0732">Signal</keyword>
<evidence type="ECO:0000256" key="3">
    <source>
        <dbReference type="SAM" id="SignalP"/>
    </source>
</evidence>
<reference evidence="5" key="1">
    <citation type="submission" date="2020-08" db="EMBL/GenBank/DDBJ databases">
        <title>Genome public.</title>
        <authorList>
            <person name="Liu C."/>
            <person name="Sun Q."/>
        </authorList>
    </citation>
    <scope>NUCLEOTIDE SEQUENCE</scope>
    <source>
        <strain evidence="5">NSJ-44</strain>
    </source>
</reference>
<dbReference type="Proteomes" id="UP000654279">
    <property type="component" value="Unassembled WGS sequence"/>
</dbReference>
<feature type="domain" description="DUF4349" evidence="4">
    <location>
        <begin position="75"/>
        <end position="293"/>
    </location>
</feature>
<dbReference type="Pfam" id="PF14257">
    <property type="entry name" value="DUF4349"/>
    <property type="match status" value="1"/>
</dbReference>
<evidence type="ECO:0000313" key="6">
    <source>
        <dbReference type="Proteomes" id="UP000654279"/>
    </source>
</evidence>
<dbReference type="AlphaFoldDB" id="A0A926HNL7"/>
<keyword evidence="2" id="KW-0812">Transmembrane</keyword>
<evidence type="ECO:0000313" key="5">
    <source>
        <dbReference type="EMBL" id="MBC8529281.1"/>
    </source>
</evidence>
<feature type="transmembrane region" description="Helical" evidence="2">
    <location>
        <begin position="264"/>
        <end position="297"/>
    </location>
</feature>
<feature type="chain" id="PRO_5038733840" evidence="3">
    <location>
        <begin position="31"/>
        <end position="324"/>
    </location>
</feature>
<proteinExistence type="predicted"/>
<gene>
    <name evidence="5" type="ORF">H8699_07565</name>
</gene>
<accession>A0A926HNL7</accession>
<comment type="caution">
    <text evidence="5">The sequence shown here is derived from an EMBL/GenBank/DDBJ whole genome shotgun (WGS) entry which is preliminary data.</text>
</comment>
<keyword evidence="1" id="KW-0175">Coiled coil</keyword>
<feature type="signal peptide" evidence="3">
    <location>
        <begin position="1"/>
        <end position="30"/>
    </location>
</feature>
<evidence type="ECO:0000256" key="2">
    <source>
        <dbReference type="SAM" id="Phobius"/>
    </source>
</evidence>
<feature type="coiled-coil region" evidence="1">
    <location>
        <begin position="154"/>
        <end position="191"/>
    </location>
</feature>
<organism evidence="5 6">
    <name type="scientific">Luoshenia tenuis</name>
    <dbReference type="NCBI Taxonomy" id="2763654"/>
    <lineage>
        <taxon>Bacteria</taxon>
        <taxon>Bacillati</taxon>
        <taxon>Bacillota</taxon>
        <taxon>Clostridia</taxon>
        <taxon>Christensenellales</taxon>
        <taxon>Christensenellaceae</taxon>
        <taxon>Luoshenia</taxon>
    </lineage>
</organism>
<name>A0A926HNL7_9FIRM</name>
<dbReference type="PROSITE" id="PS51257">
    <property type="entry name" value="PROKAR_LIPOPROTEIN"/>
    <property type="match status" value="1"/>
</dbReference>
<dbReference type="EMBL" id="JACRSO010000003">
    <property type="protein sequence ID" value="MBC8529281.1"/>
    <property type="molecule type" value="Genomic_DNA"/>
</dbReference>
<dbReference type="InterPro" id="IPR025645">
    <property type="entry name" value="DUF4349"/>
</dbReference>
<protein>
    <submittedName>
        <fullName evidence="5">DUF4349 domain-containing protein</fullName>
    </submittedName>
</protein>
<sequence>MKFGIKTFERTGLAALLCAGVLLTAGCSAIAPMDSGLRDNATGYTSESAVYDGEQGADSAAVPSTAAVGAARENQKIIYTGDITLEAQDVRQLHDEIVESLKGYGGYVSSSDVYENADGQLYANITARVPTEQMDVFRAALSDKAKVTQSSQNAQEVTEEYYDIEARIEHLQKQEQELLRLMEKAQTVEEIMKVNDSLSGVQEELEVYEGKKRYLDDRIDDSTLDIHIQPVRELVKTNQESIQAMTGEELGNGMLKGLDNSWRILVNILGFIVIGICYLILPLGVAGGITLLVIYLVRRHKRKKTAKAEAALQKEDETKEETQQ</sequence>
<keyword evidence="6" id="KW-1185">Reference proteome</keyword>
<evidence type="ECO:0000259" key="4">
    <source>
        <dbReference type="Pfam" id="PF14257"/>
    </source>
</evidence>